<feature type="transmembrane region" description="Helical" evidence="1">
    <location>
        <begin position="153"/>
        <end position="173"/>
    </location>
</feature>
<protein>
    <recommendedName>
        <fullName evidence="4">Metal-dependent hydrolase</fullName>
    </recommendedName>
</protein>
<comment type="caution">
    <text evidence="2">The sequence shown here is derived from an EMBL/GenBank/DDBJ whole genome shotgun (WGS) entry which is preliminary data.</text>
</comment>
<evidence type="ECO:0000256" key="1">
    <source>
        <dbReference type="SAM" id="Phobius"/>
    </source>
</evidence>
<dbReference type="EMBL" id="LOPU01000038">
    <property type="protein sequence ID" value="KTG07817.1"/>
    <property type="molecule type" value="Genomic_DNA"/>
</dbReference>
<organism evidence="2 3">
    <name type="scientific">Haloprofundus marisrubri</name>
    <dbReference type="NCBI Taxonomy" id="1514971"/>
    <lineage>
        <taxon>Archaea</taxon>
        <taxon>Methanobacteriati</taxon>
        <taxon>Methanobacteriota</taxon>
        <taxon>Stenosarchaea group</taxon>
        <taxon>Halobacteria</taxon>
        <taxon>Halobacteriales</taxon>
        <taxon>Haloferacaceae</taxon>
        <taxon>Haloprofundus</taxon>
    </lineage>
</organism>
<feature type="transmembrane region" description="Helical" evidence="1">
    <location>
        <begin position="87"/>
        <end position="109"/>
    </location>
</feature>
<evidence type="ECO:0008006" key="4">
    <source>
        <dbReference type="Google" id="ProtNLM"/>
    </source>
</evidence>
<accession>A0A0W1R3C5</accession>
<sequence>MWPWEHLAFGYILYSVGHRIVTRRGVTTPAALAVAFATQLPDLIDKPLAWTFEILPSGVSLAHSAFFVPPATLMAYLVGRWTGFRRLWIPFFIGYVSHLFGDGISDIAYGGSPSFSFLLWPLYETSAPSRAGLFSNFFYYLGNYMETLASPEGFIYVLIELTLLGTAFLLWLWDGAPGLPRFRFSSSSPNRDR</sequence>
<reference evidence="2 3" key="1">
    <citation type="submission" date="2015-12" db="EMBL/GenBank/DDBJ databases">
        <title>Haloprofundus marisrubri gen. nov., sp. nov., an extremely halophilic archaeon isolated from the Discovery deep brine-seawater interface in the Red Sea.</title>
        <authorList>
            <person name="Zhang G."/>
            <person name="Stingl U."/>
            <person name="Rashid M."/>
        </authorList>
    </citation>
    <scope>NUCLEOTIDE SEQUENCE [LARGE SCALE GENOMIC DNA]</scope>
    <source>
        <strain evidence="2 3">SB9</strain>
    </source>
</reference>
<feature type="transmembrane region" description="Helical" evidence="1">
    <location>
        <begin position="54"/>
        <end position="78"/>
    </location>
</feature>
<keyword evidence="3" id="KW-1185">Reference proteome</keyword>
<evidence type="ECO:0000313" key="2">
    <source>
        <dbReference type="EMBL" id="KTG07817.1"/>
    </source>
</evidence>
<dbReference type="Proteomes" id="UP000054387">
    <property type="component" value="Unassembled WGS sequence"/>
</dbReference>
<dbReference type="RefSeq" id="WP_058583458.1">
    <property type="nucleotide sequence ID" value="NZ_LOPU01000038.1"/>
</dbReference>
<keyword evidence="1" id="KW-1133">Transmembrane helix</keyword>
<proteinExistence type="predicted"/>
<keyword evidence="1" id="KW-0472">Membrane</keyword>
<dbReference type="AlphaFoldDB" id="A0A0W1R3C5"/>
<name>A0A0W1R3C5_9EURY</name>
<keyword evidence="1" id="KW-0812">Transmembrane</keyword>
<dbReference type="OrthoDB" id="200338at2157"/>
<evidence type="ECO:0000313" key="3">
    <source>
        <dbReference type="Proteomes" id="UP000054387"/>
    </source>
</evidence>
<dbReference type="Pfam" id="PF04307">
    <property type="entry name" value="YdjM"/>
    <property type="match status" value="1"/>
</dbReference>
<dbReference type="InterPro" id="IPR007404">
    <property type="entry name" value="YdjM-like"/>
</dbReference>
<gene>
    <name evidence="2" type="ORF">AUR64_01955</name>
</gene>